<evidence type="ECO:0000313" key="3">
    <source>
        <dbReference type="Proteomes" id="UP000730618"/>
    </source>
</evidence>
<feature type="domain" description="Xylose isomerase-like TIM barrel" evidence="1">
    <location>
        <begin position="29"/>
        <end position="266"/>
    </location>
</feature>
<accession>A0ABM8VJU0</accession>
<dbReference type="InterPro" id="IPR013022">
    <property type="entry name" value="Xyl_isomerase-like_TIM-brl"/>
</dbReference>
<dbReference type="PANTHER" id="PTHR12110:SF21">
    <property type="entry name" value="XYLOSE ISOMERASE-LIKE TIM BARREL DOMAIN-CONTAINING PROTEIN"/>
    <property type="match status" value="1"/>
</dbReference>
<dbReference type="Pfam" id="PF01261">
    <property type="entry name" value="AP_endonuc_2"/>
    <property type="match status" value="1"/>
</dbReference>
<comment type="caution">
    <text evidence="2">The sequence shown here is derived from an EMBL/GenBank/DDBJ whole genome shotgun (WGS) entry which is preliminary data.</text>
</comment>
<dbReference type="RefSeq" id="WP_218099807.1">
    <property type="nucleotide sequence ID" value="NZ_CAJVCE010000009.1"/>
</dbReference>
<dbReference type="Proteomes" id="UP000730618">
    <property type="component" value="Unassembled WGS sequence"/>
</dbReference>
<evidence type="ECO:0000313" key="2">
    <source>
        <dbReference type="EMBL" id="CAG7645377.1"/>
    </source>
</evidence>
<protein>
    <recommendedName>
        <fullName evidence="1">Xylose isomerase-like TIM barrel domain-containing protein</fullName>
    </recommendedName>
</protein>
<evidence type="ECO:0000259" key="1">
    <source>
        <dbReference type="Pfam" id="PF01261"/>
    </source>
</evidence>
<gene>
    <name evidence="2" type="ORF">PAECIP111802_03502</name>
</gene>
<reference evidence="2 3" key="1">
    <citation type="submission" date="2021-06" db="EMBL/GenBank/DDBJ databases">
        <authorList>
            <person name="Criscuolo A."/>
        </authorList>
    </citation>
    <scope>NUCLEOTIDE SEQUENCE [LARGE SCALE GENOMIC DNA]</scope>
    <source>
        <strain evidence="3">CIP 111802</strain>
    </source>
</reference>
<name>A0ABM8VJU0_9BACL</name>
<organism evidence="2 3">
    <name type="scientific">Paenibacillus allorhizosphaerae</name>
    <dbReference type="NCBI Taxonomy" id="2849866"/>
    <lineage>
        <taxon>Bacteria</taxon>
        <taxon>Bacillati</taxon>
        <taxon>Bacillota</taxon>
        <taxon>Bacilli</taxon>
        <taxon>Bacillales</taxon>
        <taxon>Paenibacillaceae</taxon>
        <taxon>Paenibacillus</taxon>
    </lineage>
</organism>
<keyword evidence="3" id="KW-1185">Reference proteome</keyword>
<dbReference type="EMBL" id="CAJVCE010000009">
    <property type="protein sequence ID" value="CAG7645377.1"/>
    <property type="molecule type" value="Genomic_DNA"/>
</dbReference>
<dbReference type="InterPro" id="IPR050312">
    <property type="entry name" value="IolE/XylAMocC-like"/>
</dbReference>
<dbReference type="PANTHER" id="PTHR12110">
    <property type="entry name" value="HYDROXYPYRUVATE ISOMERASE"/>
    <property type="match status" value="1"/>
</dbReference>
<proteinExistence type="predicted"/>
<sequence length="289" mass="32457">MSPREMNPLGIFNHVYRNYSLQDMAATVSSLGLRHLHLEPRIPQILPSGERISSSWARSVKRELDRYELNVAALCGYCNLVHHDPEVREAGLRTFEQLIEVCHDFGTSYIATETGGLNPQFPNLDYPANHTEEGWEQLLIVLDRLVDKCKAHGVKLLIEGCVKYTVATTDEALRVLDRYGEEHIGFVLDPCNYFRQEDLAAPTAVLDDVFRKLAPHAPIAHAKDVVYTDNGIETPKTGDGYMDYKAYAKLLRRHTPDIPLIIEHLKPGDVPGVIELIKRAFSEGEGQAG</sequence>